<evidence type="ECO:0000259" key="1">
    <source>
        <dbReference type="PROSITE" id="PS50197"/>
    </source>
</evidence>
<dbReference type="CDD" id="cd06071">
    <property type="entry name" value="Beach"/>
    <property type="match status" value="1"/>
</dbReference>
<keyword evidence="4" id="KW-1185">Reference proteome</keyword>
<evidence type="ECO:0000313" key="3">
    <source>
        <dbReference type="EMBL" id="KAG5190431.1"/>
    </source>
</evidence>
<dbReference type="PANTHER" id="PTHR13743">
    <property type="entry name" value="BEIGE/BEACH-RELATED"/>
    <property type="match status" value="1"/>
</dbReference>
<comment type="caution">
    <text evidence="3">The sequence shown here is derived from an EMBL/GenBank/DDBJ whole genome shotgun (WGS) entry which is preliminary data.</text>
</comment>
<dbReference type="SUPFAM" id="SSF81837">
    <property type="entry name" value="BEACH domain"/>
    <property type="match status" value="1"/>
</dbReference>
<dbReference type="EMBL" id="JAFCMP010000034">
    <property type="protein sequence ID" value="KAG5190431.1"/>
    <property type="molecule type" value="Genomic_DNA"/>
</dbReference>
<dbReference type="Proteomes" id="UP000664859">
    <property type="component" value="Unassembled WGS sequence"/>
</dbReference>
<proteinExistence type="predicted"/>
<dbReference type="InterPro" id="IPR023362">
    <property type="entry name" value="PH-BEACH_dom"/>
</dbReference>
<dbReference type="InterPro" id="IPR057496">
    <property type="entry name" value="FAN-like_PH"/>
</dbReference>
<dbReference type="SUPFAM" id="SSF50729">
    <property type="entry name" value="PH domain-like"/>
    <property type="match status" value="1"/>
</dbReference>
<dbReference type="OrthoDB" id="26681at2759"/>
<dbReference type="PROSITE" id="PS51783">
    <property type="entry name" value="PH_BEACH"/>
    <property type="match status" value="1"/>
</dbReference>
<dbReference type="AlphaFoldDB" id="A0A835ZAZ6"/>
<dbReference type="InterPro" id="IPR036372">
    <property type="entry name" value="BEACH_dom_sf"/>
</dbReference>
<dbReference type="Pfam" id="PF02138">
    <property type="entry name" value="Beach"/>
    <property type="match status" value="1"/>
</dbReference>
<dbReference type="Pfam" id="PF14844">
    <property type="entry name" value="PH_BEACH"/>
    <property type="match status" value="1"/>
</dbReference>
<sequence length="676" mass="75156">MSQEKEEWSFTAAGGTGPRKKTRFNLLLLEHGEYYFQDYSVNYLPQARNMLPLPSNTGTLTSKGNVQIRGRLKLCSRGLLFEPADVSLPCVKYPFRSMDMPLTPAGAGRAAALRFGGAGAVKGHGALRYSEEGGLEGVFTMYCSSTMEMKANNRVGPYVYRRRGDTPTADGPATLGVGRATPDGDSGNPFVSPSWLFTFELLHTPLADFLAEAQRLREIALAVRAKGHAHEAALLSGVLSERVEGVLARGFDTFHLVDFREALLMDAPVQVGRITPLLRNPGCLMVTDKRVYFQPAEVNNVGEQMASFELARLKQLFKRRHMLRHTALELLLEDKTSGYFDFRSREERDQVFALIMQQPGVGQRVTRSMDVEAELRRWQRGEIDNYQYLAFLNTAADRSVNDLTQYPVYPWVISDYTSETLDLDDPATYRDLSKPIGALNAQRLEYFKQRLVSMPDPGAPPPRPPPLRAAPHVRMHAAALHEGQGIPPPFLYGTHYSTPGYVLFFLVRTAPEHMLCLQNGRFDAADRMFYSMASTWESVFANHADLKELIPEFYAGSGKFLGNTDDLQLGVTQTGQRLGDVELPPWARSGRDFIARCRAALESAHVSARLHLWIDLIFGCKQRGAAALDADNLFYHLTYEGNVDLDAIDDPRERAALESQARAAAVAARGGSADLP</sequence>
<accession>A0A835ZAZ6</accession>
<feature type="domain" description="BEACH" evidence="1">
    <location>
        <begin position="363"/>
        <end position="676"/>
    </location>
</feature>
<evidence type="ECO:0000313" key="4">
    <source>
        <dbReference type="Proteomes" id="UP000664859"/>
    </source>
</evidence>
<dbReference type="Pfam" id="PF25400">
    <property type="entry name" value="PH_FAN"/>
    <property type="match status" value="1"/>
</dbReference>
<evidence type="ECO:0000259" key="2">
    <source>
        <dbReference type="PROSITE" id="PS51783"/>
    </source>
</evidence>
<dbReference type="PANTHER" id="PTHR13743:SF123">
    <property type="entry name" value="PROTEIN FAN"/>
    <property type="match status" value="1"/>
</dbReference>
<dbReference type="InterPro" id="IPR050865">
    <property type="entry name" value="BEACH_Domain"/>
</dbReference>
<dbReference type="Gene3D" id="1.10.1540.10">
    <property type="entry name" value="BEACH domain"/>
    <property type="match status" value="1"/>
</dbReference>
<gene>
    <name evidence="3" type="ORF">JKP88DRAFT_252234</name>
</gene>
<name>A0A835ZAZ6_9STRA</name>
<dbReference type="InterPro" id="IPR011993">
    <property type="entry name" value="PH-like_dom_sf"/>
</dbReference>
<dbReference type="InterPro" id="IPR000409">
    <property type="entry name" value="BEACH_dom"/>
</dbReference>
<feature type="domain" description="BEACH-type PH" evidence="2">
    <location>
        <begin position="260"/>
        <end position="356"/>
    </location>
</feature>
<dbReference type="Gene3D" id="2.30.29.30">
    <property type="entry name" value="Pleckstrin-homology domain (PH domain)/Phosphotyrosine-binding domain (PTB)"/>
    <property type="match status" value="1"/>
</dbReference>
<protein>
    <submittedName>
        <fullName evidence="3">BEACH domain-containing protein</fullName>
    </submittedName>
</protein>
<organism evidence="3 4">
    <name type="scientific">Tribonema minus</name>
    <dbReference type="NCBI Taxonomy" id="303371"/>
    <lineage>
        <taxon>Eukaryota</taxon>
        <taxon>Sar</taxon>
        <taxon>Stramenopiles</taxon>
        <taxon>Ochrophyta</taxon>
        <taxon>PX clade</taxon>
        <taxon>Xanthophyceae</taxon>
        <taxon>Tribonematales</taxon>
        <taxon>Tribonemataceae</taxon>
        <taxon>Tribonema</taxon>
    </lineage>
</organism>
<reference evidence="3" key="1">
    <citation type="submission" date="2021-02" db="EMBL/GenBank/DDBJ databases">
        <title>First Annotated Genome of the Yellow-green Alga Tribonema minus.</title>
        <authorList>
            <person name="Mahan K.M."/>
        </authorList>
    </citation>
    <scope>NUCLEOTIDE SEQUENCE</scope>
    <source>
        <strain evidence="3">UTEX B ZZ1240</strain>
    </source>
</reference>
<dbReference type="PROSITE" id="PS50197">
    <property type="entry name" value="BEACH"/>
    <property type="match status" value="1"/>
</dbReference>
<dbReference type="SMART" id="SM01026">
    <property type="entry name" value="Beach"/>
    <property type="match status" value="1"/>
</dbReference>